<keyword evidence="7 12" id="KW-0653">Protein transport</keyword>
<dbReference type="KEGG" id="kme:H0A61_02279"/>
<keyword evidence="11 12" id="KW-1006">Bacterial flagellum protein export</keyword>
<evidence type="ECO:0000313" key="14">
    <source>
        <dbReference type="Proteomes" id="UP000662904"/>
    </source>
</evidence>
<keyword evidence="13" id="KW-0969">Cilium</keyword>
<comment type="similarity">
    <text evidence="1 12">Belongs to the FliP/MopC/SpaP family.</text>
</comment>
<feature type="transmembrane region" description="Helical" evidence="12">
    <location>
        <begin position="200"/>
        <end position="224"/>
    </location>
</feature>
<keyword evidence="6 12" id="KW-1005">Bacterial flagellum biogenesis</keyword>
<dbReference type="PROSITE" id="PS01061">
    <property type="entry name" value="FLIP_2"/>
    <property type="match status" value="1"/>
</dbReference>
<keyword evidence="9 12" id="KW-0472">Membrane</keyword>
<feature type="transmembrane region" description="Helical" evidence="12">
    <location>
        <begin position="99"/>
        <end position="118"/>
    </location>
</feature>
<keyword evidence="3 12" id="KW-0813">Transport</keyword>
<keyword evidence="10" id="KW-0975">Bacterial flagellum</keyword>
<dbReference type="GO" id="GO:0009306">
    <property type="term" value="P:protein secretion"/>
    <property type="evidence" value="ECO:0007669"/>
    <property type="project" value="UniProtKB-UniRule"/>
</dbReference>
<sequence>MKWTKRIRRIFAIVFTVTIFIMCIHSTAEARSVPLPRFNIDIDTSEEPQDVVASLQILLILTILSIAPAILIMMTSFTRIIIVFSFLRSALATQQMPPNQVLIGLALFITLFIMMPTLTQINEQALQPYLAGEISQEEALETALKPLRDFMLKQTREKDLALFINYANVEEINDYDDIPTNILIPSFIISELKTAFQIGFVLFIPFLVIDMIVASTLMSMGMLMLPPVMISLPFKILLFIMVDGWNLVVRSLILSFR</sequence>
<evidence type="ECO:0000256" key="5">
    <source>
        <dbReference type="ARBA" id="ARBA00022692"/>
    </source>
</evidence>
<evidence type="ECO:0000256" key="3">
    <source>
        <dbReference type="ARBA" id="ARBA00022448"/>
    </source>
</evidence>
<keyword evidence="13" id="KW-0282">Flagellum</keyword>
<dbReference type="NCBIfam" id="TIGR01103">
    <property type="entry name" value="fliP"/>
    <property type="match status" value="1"/>
</dbReference>
<dbReference type="EMBL" id="CP059066">
    <property type="protein sequence ID" value="QSQ09898.1"/>
    <property type="molecule type" value="Genomic_DNA"/>
</dbReference>
<dbReference type="PRINTS" id="PR00951">
    <property type="entry name" value="FLGBIOSNFLIP"/>
</dbReference>
<dbReference type="NCBIfam" id="NF009438">
    <property type="entry name" value="PRK12797.1"/>
    <property type="match status" value="1"/>
</dbReference>
<comment type="function">
    <text evidence="12">Plays a role in the flagellum-specific transport system.</text>
</comment>
<protein>
    <recommendedName>
        <fullName evidence="2 12">Flagellar biosynthetic protein FliP</fullName>
    </recommendedName>
</protein>
<evidence type="ECO:0000256" key="11">
    <source>
        <dbReference type="ARBA" id="ARBA00023225"/>
    </source>
</evidence>
<feature type="transmembrane region" description="Helical" evidence="12">
    <location>
        <begin position="54"/>
        <end position="87"/>
    </location>
</feature>
<dbReference type="GO" id="GO:0009425">
    <property type="term" value="C:bacterial-type flagellum basal body"/>
    <property type="evidence" value="ECO:0007669"/>
    <property type="project" value="UniProtKB-SubCell"/>
</dbReference>
<evidence type="ECO:0000313" key="13">
    <source>
        <dbReference type="EMBL" id="QSQ09898.1"/>
    </source>
</evidence>
<name>A0A8A0RQT0_9FIRM</name>
<organism evidence="13 14">
    <name type="scientific">Koleobacter methoxysyntrophicus</name>
    <dbReference type="NCBI Taxonomy" id="2751313"/>
    <lineage>
        <taxon>Bacteria</taxon>
        <taxon>Bacillati</taxon>
        <taxon>Bacillota</taxon>
        <taxon>Clostridia</taxon>
        <taxon>Koleobacterales</taxon>
        <taxon>Koleobacteraceae</taxon>
        <taxon>Koleobacter</taxon>
    </lineage>
</organism>
<evidence type="ECO:0000256" key="10">
    <source>
        <dbReference type="ARBA" id="ARBA00023143"/>
    </source>
</evidence>
<dbReference type="PRINTS" id="PR01302">
    <property type="entry name" value="TYPE3IMPPROT"/>
</dbReference>
<evidence type="ECO:0000256" key="12">
    <source>
        <dbReference type="RuleBase" id="RU362069"/>
    </source>
</evidence>
<evidence type="ECO:0000256" key="8">
    <source>
        <dbReference type="ARBA" id="ARBA00022989"/>
    </source>
</evidence>
<keyword evidence="14" id="KW-1185">Reference proteome</keyword>
<dbReference type="InterPro" id="IPR005838">
    <property type="entry name" value="T3SS_IM_P"/>
</dbReference>
<evidence type="ECO:0000256" key="9">
    <source>
        <dbReference type="ARBA" id="ARBA00023136"/>
    </source>
</evidence>
<reference evidence="13" key="1">
    <citation type="submission" date="2020-07" db="EMBL/GenBank/DDBJ databases">
        <title>Koleobacter methoxysyntrophicus gen. nov., sp. nov., a novel anaerobic bacterium isolated from deep subsurface oil field and proposal of Koleobacterales ord. nov. in the phylum Firmicutes.</title>
        <authorList>
            <person name="Sakamoto S."/>
            <person name="Tamaki H."/>
        </authorList>
    </citation>
    <scope>NUCLEOTIDE SEQUENCE</scope>
    <source>
        <strain evidence="13">NRmbB1</strain>
    </source>
</reference>
<keyword evidence="13" id="KW-0966">Cell projection</keyword>
<keyword evidence="8 12" id="KW-1133">Transmembrane helix</keyword>
<evidence type="ECO:0000256" key="4">
    <source>
        <dbReference type="ARBA" id="ARBA00022475"/>
    </source>
</evidence>
<dbReference type="PANTHER" id="PTHR30587">
    <property type="entry name" value="FLAGELLAR BIOSYNTHETIC PROTEIN FLIP"/>
    <property type="match status" value="1"/>
</dbReference>
<comment type="caution">
    <text evidence="12">Lacks conserved residue(s) required for the propagation of feature annotation.</text>
</comment>
<dbReference type="InterPro" id="IPR005837">
    <property type="entry name" value="FliP"/>
</dbReference>
<dbReference type="Proteomes" id="UP000662904">
    <property type="component" value="Chromosome"/>
</dbReference>
<accession>A0A8A0RQT0</accession>
<comment type="subcellular location">
    <subcellularLocation>
        <location evidence="12">Cell membrane</location>
        <topology evidence="12">Multi-pass membrane protein</topology>
    </subcellularLocation>
    <subcellularLocation>
        <location evidence="12">Bacterial flagellum basal body</location>
    </subcellularLocation>
</comment>
<evidence type="ECO:0000256" key="6">
    <source>
        <dbReference type="ARBA" id="ARBA00022795"/>
    </source>
</evidence>
<dbReference type="PANTHER" id="PTHR30587:SF0">
    <property type="entry name" value="FLAGELLAR BIOSYNTHETIC PROTEIN FLIP"/>
    <property type="match status" value="1"/>
</dbReference>
<dbReference type="AlphaFoldDB" id="A0A8A0RQT0"/>
<dbReference type="Pfam" id="PF00813">
    <property type="entry name" value="FliP"/>
    <property type="match status" value="1"/>
</dbReference>
<evidence type="ECO:0000256" key="2">
    <source>
        <dbReference type="ARBA" id="ARBA00021714"/>
    </source>
</evidence>
<gene>
    <name evidence="12 13" type="primary">fliP</name>
    <name evidence="13" type="ORF">H0A61_02279</name>
</gene>
<keyword evidence="4 12" id="KW-1003">Cell membrane</keyword>
<keyword evidence="5 12" id="KW-0812">Transmembrane</keyword>
<dbReference type="PROSITE" id="PS01060">
    <property type="entry name" value="FLIP_1"/>
    <property type="match status" value="1"/>
</dbReference>
<proteinExistence type="inferred from homology"/>
<dbReference type="GO" id="GO:0005886">
    <property type="term" value="C:plasma membrane"/>
    <property type="evidence" value="ECO:0007669"/>
    <property type="project" value="UniProtKB-SubCell"/>
</dbReference>
<evidence type="ECO:0000256" key="7">
    <source>
        <dbReference type="ARBA" id="ARBA00022927"/>
    </source>
</evidence>
<dbReference type="GO" id="GO:0044781">
    <property type="term" value="P:bacterial-type flagellum organization"/>
    <property type="evidence" value="ECO:0007669"/>
    <property type="project" value="UniProtKB-UniRule"/>
</dbReference>
<evidence type="ECO:0000256" key="1">
    <source>
        <dbReference type="ARBA" id="ARBA00006257"/>
    </source>
</evidence>